<dbReference type="AlphaFoldDB" id="A0A284VM47"/>
<accession>A0A284VM47</accession>
<feature type="transmembrane region" description="Helical" evidence="1">
    <location>
        <begin position="184"/>
        <end position="205"/>
    </location>
</feature>
<dbReference type="OrthoDB" id="377920at2157"/>
<evidence type="ECO:0000313" key="3">
    <source>
        <dbReference type="Proteomes" id="UP000218615"/>
    </source>
</evidence>
<dbReference type="Proteomes" id="UP000218615">
    <property type="component" value="Unassembled WGS sequence"/>
</dbReference>
<dbReference type="RefSeq" id="WP_218837930.1">
    <property type="nucleotide sequence ID" value="NZ_FZMP01000087.1"/>
</dbReference>
<feature type="transmembrane region" description="Helical" evidence="1">
    <location>
        <begin position="133"/>
        <end position="153"/>
    </location>
</feature>
<feature type="transmembrane region" description="Helical" evidence="1">
    <location>
        <begin position="47"/>
        <end position="73"/>
    </location>
</feature>
<dbReference type="STRING" id="1392998.ANME2D_03350"/>
<keyword evidence="1" id="KW-1133">Transmembrane helix</keyword>
<evidence type="ECO:0000313" key="2">
    <source>
        <dbReference type="EMBL" id="SNQ60356.1"/>
    </source>
</evidence>
<feature type="transmembrane region" description="Helical" evidence="1">
    <location>
        <begin position="12"/>
        <end position="35"/>
    </location>
</feature>
<gene>
    <name evidence="2" type="ORF">MNV_1770007</name>
</gene>
<reference evidence="3" key="1">
    <citation type="submission" date="2017-06" db="EMBL/GenBank/DDBJ databases">
        <authorList>
            <person name="Cremers G."/>
        </authorList>
    </citation>
    <scope>NUCLEOTIDE SEQUENCE [LARGE SCALE GENOMIC DNA]</scope>
</reference>
<feature type="transmembrane region" description="Helical" evidence="1">
    <location>
        <begin position="85"/>
        <end position="104"/>
    </location>
</feature>
<protein>
    <submittedName>
        <fullName evidence="2">Membrane protein (Modular protein)</fullName>
    </submittedName>
</protein>
<sequence length="212" mass="23211">MTMTPRFHRFVLTAHITFSVGWLGAVAGFLALAIAGLTSQDAQMVRAAYLAMELSGWFVIVPFSIGALLTGLVQSLGTQWGLFKHHWILVKLLLTIAATIILLLHMQPISYIAGVVSEAPLSNTELRGLRIQLMADAAAALLVLFATTTISVYKPWGMTPYGLRKQHEQHKVVPDRGLTTRKSWGLYMLLGLIFLVLLFVVLHLIGGGLGIH</sequence>
<name>A0A284VM47_9EURY</name>
<dbReference type="EMBL" id="FZMP01000087">
    <property type="protein sequence ID" value="SNQ60356.1"/>
    <property type="molecule type" value="Genomic_DNA"/>
</dbReference>
<evidence type="ECO:0000256" key="1">
    <source>
        <dbReference type="SAM" id="Phobius"/>
    </source>
</evidence>
<organism evidence="2 3">
    <name type="scientific">Candidatus Methanoperedens nitratireducens</name>
    <dbReference type="NCBI Taxonomy" id="1392998"/>
    <lineage>
        <taxon>Archaea</taxon>
        <taxon>Methanobacteriati</taxon>
        <taxon>Methanobacteriota</taxon>
        <taxon>Stenosarchaea group</taxon>
        <taxon>Methanomicrobia</taxon>
        <taxon>Methanosarcinales</taxon>
        <taxon>ANME-2 cluster</taxon>
        <taxon>Candidatus Methanoperedentaceae</taxon>
        <taxon>Candidatus Methanoperedens</taxon>
    </lineage>
</organism>
<keyword evidence="3" id="KW-1185">Reference proteome</keyword>
<keyword evidence="1" id="KW-0812">Transmembrane</keyword>
<keyword evidence="1" id="KW-0472">Membrane</keyword>
<proteinExistence type="predicted"/>